<dbReference type="Proteomes" id="UP000094526">
    <property type="component" value="Unassembled WGS sequence"/>
</dbReference>
<dbReference type="AlphaFoldDB" id="A0A1C1CTB9"/>
<sequence>MKDPFPDGAVFFLEWPTWARLALVLGGTFAIVLLLAFLVRLRNWIRDERRAKRAAAEQAERGEMTLVIGLEDDALFGMRALLENPEVEGVWNSREATPMHLDGGVRTPPAAQSTTKPPKHSSNSSTTIYDTADIGLVSPTVLSPFIGPTAVVDELGEPSTAKKGKTLVISYKGPFSESKAAQNVSGLAICVTVFHADQRLT</sequence>
<keyword evidence="2" id="KW-1133">Transmembrane helix</keyword>
<gene>
    <name evidence="3" type="ORF">CLCR_09025</name>
</gene>
<keyword evidence="2" id="KW-0812">Transmembrane</keyword>
<evidence type="ECO:0000256" key="1">
    <source>
        <dbReference type="SAM" id="MobiDB-lite"/>
    </source>
</evidence>
<keyword evidence="4" id="KW-1185">Reference proteome</keyword>
<reference evidence="4" key="1">
    <citation type="submission" date="2015-07" db="EMBL/GenBank/DDBJ databases">
        <authorList>
            <person name="Teixeira M.M."/>
            <person name="Souza R.C."/>
            <person name="Almeida L.G."/>
            <person name="Vicente V.A."/>
            <person name="de Hoog S."/>
            <person name="Bocca A.L."/>
            <person name="de Almeida S.R."/>
            <person name="Vasconcelos A.T."/>
            <person name="Felipe M.S."/>
        </authorList>
    </citation>
    <scope>NUCLEOTIDE SEQUENCE [LARGE SCALE GENOMIC DNA]</scope>
    <source>
        <strain evidence="4">KSF</strain>
    </source>
</reference>
<dbReference type="VEuPathDB" id="FungiDB:CLCR_09025"/>
<protein>
    <submittedName>
        <fullName evidence="3">Uncharacterized protein</fullName>
    </submittedName>
</protein>
<dbReference type="STRING" id="86049.A0A1C1CTB9"/>
<feature type="compositionally biased region" description="Polar residues" evidence="1">
    <location>
        <begin position="110"/>
        <end position="127"/>
    </location>
</feature>
<accession>A0A1C1CTB9</accession>
<feature type="region of interest" description="Disordered" evidence="1">
    <location>
        <begin position="97"/>
        <end position="127"/>
    </location>
</feature>
<proteinExistence type="predicted"/>
<organism evidence="3 4">
    <name type="scientific">Cladophialophora carrionii</name>
    <dbReference type="NCBI Taxonomy" id="86049"/>
    <lineage>
        <taxon>Eukaryota</taxon>
        <taxon>Fungi</taxon>
        <taxon>Dikarya</taxon>
        <taxon>Ascomycota</taxon>
        <taxon>Pezizomycotina</taxon>
        <taxon>Eurotiomycetes</taxon>
        <taxon>Chaetothyriomycetidae</taxon>
        <taxon>Chaetothyriales</taxon>
        <taxon>Herpotrichiellaceae</taxon>
        <taxon>Cladophialophora</taxon>
    </lineage>
</organism>
<comment type="caution">
    <text evidence="3">The sequence shown here is derived from an EMBL/GenBank/DDBJ whole genome shotgun (WGS) entry which is preliminary data.</text>
</comment>
<feature type="transmembrane region" description="Helical" evidence="2">
    <location>
        <begin position="20"/>
        <end position="41"/>
    </location>
</feature>
<evidence type="ECO:0000256" key="2">
    <source>
        <dbReference type="SAM" id="Phobius"/>
    </source>
</evidence>
<evidence type="ECO:0000313" key="4">
    <source>
        <dbReference type="Proteomes" id="UP000094526"/>
    </source>
</evidence>
<name>A0A1C1CTB9_9EURO</name>
<keyword evidence="2" id="KW-0472">Membrane</keyword>
<dbReference type="EMBL" id="LGRB01000009">
    <property type="protein sequence ID" value="OCT51742.1"/>
    <property type="molecule type" value="Genomic_DNA"/>
</dbReference>
<evidence type="ECO:0000313" key="3">
    <source>
        <dbReference type="EMBL" id="OCT51742.1"/>
    </source>
</evidence>
<dbReference type="OrthoDB" id="5426165at2759"/>
<dbReference type="VEuPathDB" id="FungiDB:G647_06358"/>